<evidence type="ECO:0000313" key="1">
    <source>
        <dbReference type="EMBL" id="KZO92609.1"/>
    </source>
</evidence>
<keyword evidence="2" id="KW-1185">Reference proteome</keyword>
<dbReference type="AlphaFoldDB" id="A0A167IFZ4"/>
<proteinExistence type="predicted"/>
<name>A0A167IFZ4_CALVF</name>
<dbReference type="EMBL" id="KV417309">
    <property type="protein sequence ID" value="KZO92609.1"/>
    <property type="molecule type" value="Genomic_DNA"/>
</dbReference>
<gene>
    <name evidence="1" type="ORF">CALVIDRAFT_304676</name>
</gene>
<dbReference type="STRING" id="1330018.A0A167IFZ4"/>
<evidence type="ECO:0000313" key="2">
    <source>
        <dbReference type="Proteomes" id="UP000076738"/>
    </source>
</evidence>
<organism evidence="1 2">
    <name type="scientific">Calocera viscosa (strain TUFC12733)</name>
    <dbReference type="NCBI Taxonomy" id="1330018"/>
    <lineage>
        <taxon>Eukaryota</taxon>
        <taxon>Fungi</taxon>
        <taxon>Dikarya</taxon>
        <taxon>Basidiomycota</taxon>
        <taxon>Agaricomycotina</taxon>
        <taxon>Dacrymycetes</taxon>
        <taxon>Dacrymycetales</taxon>
        <taxon>Dacrymycetaceae</taxon>
        <taxon>Calocera</taxon>
    </lineage>
</organism>
<sequence>MGRHKRAFLYLTEAIGLLDSVDPGGETETERIRRTRIEYVVFVTENASVSIYGNTGKRRLARKPVQIVHSAEALRLPSMVGRQRVGMRTREEMERLDREAMDLLVLMTQLHAATDINEIINIGGIGSAGGGNGTNSGSLIPTMFLRNGRGPVYPTQSADVAITRQWMLANKLPLLFDSCQTNPLAVTGLGMILQDMGASVLQWISQLPSGQLRIVGLGKVTAIARTIHSLASQIGDAGMFDSVLRDLVLAVCNNDLEGDYMPLLNDCIAKFYSDIPAAPSTSRLRAPLPEAANAAVGQSNFYDLQEQQQTFDLLAADEAVPDSASSDETRVTQLNQIELDSPATRAQQQAPAVRLPSELPTPPQLSNFSPSTPWHGTLSGLWDTFQHQSEPMPGMPMGLNGMGLGTSAQQNLHSQSPIGMSGGLGMGLGENSHFQGALASLLGL</sequence>
<accession>A0A167IFZ4</accession>
<protein>
    <submittedName>
        <fullName evidence="1">Uncharacterized protein</fullName>
    </submittedName>
</protein>
<reference evidence="1 2" key="1">
    <citation type="journal article" date="2016" name="Mol. Biol. Evol.">
        <title>Comparative Genomics of Early-Diverging Mushroom-Forming Fungi Provides Insights into the Origins of Lignocellulose Decay Capabilities.</title>
        <authorList>
            <person name="Nagy L.G."/>
            <person name="Riley R."/>
            <person name="Tritt A."/>
            <person name="Adam C."/>
            <person name="Daum C."/>
            <person name="Floudas D."/>
            <person name="Sun H."/>
            <person name="Yadav J.S."/>
            <person name="Pangilinan J."/>
            <person name="Larsson K.H."/>
            <person name="Matsuura K."/>
            <person name="Barry K."/>
            <person name="Labutti K."/>
            <person name="Kuo R."/>
            <person name="Ohm R.A."/>
            <person name="Bhattacharya S.S."/>
            <person name="Shirouzu T."/>
            <person name="Yoshinaga Y."/>
            <person name="Martin F.M."/>
            <person name="Grigoriev I.V."/>
            <person name="Hibbett D.S."/>
        </authorList>
    </citation>
    <scope>NUCLEOTIDE SEQUENCE [LARGE SCALE GENOMIC DNA]</scope>
    <source>
        <strain evidence="1 2">TUFC12733</strain>
    </source>
</reference>
<dbReference type="Proteomes" id="UP000076738">
    <property type="component" value="Unassembled WGS sequence"/>
</dbReference>
<dbReference type="OrthoDB" id="4132249at2759"/>